<dbReference type="GO" id="GO:0045505">
    <property type="term" value="F:dynein intermediate chain binding"/>
    <property type="evidence" value="ECO:0007669"/>
    <property type="project" value="InterPro"/>
</dbReference>
<dbReference type="Pfam" id="PF17852">
    <property type="entry name" value="Dynein_AAA_lid"/>
    <property type="match status" value="1"/>
</dbReference>
<keyword evidence="7" id="KW-0067">ATP-binding</keyword>
<dbReference type="InterPro" id="IPR003593">
    <property type="entry name" value="AAA+_ATPase"/>
</dbReference>
<dbReference type="InterPro" id="IPR035699">
    <property type="entry name" value="AAA_6"/>
</dbReference>
<dbReference type="GO" id="GO:0005930">
    <property type="term" value="C:axoneme"/>
    <property type="evidence" value="ECO:0007669"/>
    <property type="project" value="UniProtKB-SubCell"/>
</dbReference>
<reference evidence="16" key="1">
    <citation type="submission" date="2021-09" db="EMBL/GenBank/DDBJ databases">
        <authorList>
            <consortium name="AG Swart"/>
            <person name="Singh M."/>
            <person name="Singh A."/>
            <person name="Seah K."/>
            <person name="Emmerich C."/>
        </authorList>
    </citation>
    <scope>NUCLEOTIDE SEQUENCE</scope>
    <source>
        <strain evidence="16">ATCC30299</strain>
    </source>
</reference>
<dbReference type="SUPFAM" id="SSF52540">
    <property type="entry name" value="P-loop containing nucleoside triphosphate hydrolases"/>
    <property type="match status" value="4"/>
</dbReference>
<feature type="domain" description="AAA+ ATPase" evidence="15">
    <location>
        <begin position="1962"/>
        <end position="2108"/>
    </location>
</feature>
<dbReference type="InterPro" id="IPR024317">
    <property type="entry name" value="Dynein_heavy_chain_D4_dom"/>
</dbReference>
<feature type="coiled-coil region" evidence="14">
    <location>
        <begin position="2552"/>
        <end position="2600"/>
    </location>
</feature>
<dbReference type="InterPro" id="IPR027417">
    <property type="entry name" value="P-loop_NTPase"/>
</dbReference>
<dbReference type="FunFam" id="1.20.140.100:FF:000001">
    <property type="entry name" value="dynein heavy chain 17, axonemal"/>
    <property type="match status" value="1"/>
</dbReference>
<dbReference type="Gene3D" id="1.20.920.20">
    <property type="match status" value="1"/>
</dbReference>
<dbReference type="Pfam" id="PF08393">
    <property type="entry name" value="DHC_N2"/>
    <property type="match status" value="1"/>
</dbReference>
<evidence type="ECO:0000256" key="8">
    <source>
        <dbReference type="ARBA" id="ARBA00023017"/>
    </source>
</evidence>
<dbReference type="InterPro" id="IPR035706">
    <property type="entry name" value="AAA_9"/>
</dbReference>
<evidence type="ECO:0000313" key="16">
    <source>
        <dbReference type="EMBL" id="CAG9327022.1"/>
    </source>
</evidence>
<dbReference type="Pfam" id="PF22597">
    <property type="entry name" value="DYN_lid"/>
    <property type="match status" value="1"/>
</dbReference>
<dbReference type="SMART" id="SM00382">
    <property type="entry name" value="AAA"/>
    <property type="match status" value="2"/>
</dbReference>
<evidence type="ECO:0000313" key="17">
    <source>
        <dbReference type="Proteomes" id="UP001162131"/>
    </source>
</evidence>
<dbReference type="Gene3D" id="1.20.920.30">
    <property type="match status" value="1"/>
</dbReference>
<evidence type="ECO:0000256" key="14">
    <source>
        <dbReference type="SAM" id="Coils"/>
    </source>
</evidence>
<feature type="coiled-coil region" evidence="14">
    <location>
        <begin position="601"/>
        <end position="635"/>
    </location>
</feature>
<keyword evidence="6" id="KW-0547">Nucleotide-binding</keyword>
<proteinExistence type="inferred from homology"/>
<dbReference type="InterPro" id="IPR024743">
    <property type="entry name" value="Dynein_HC_stalk"/>
</dbReference>
<keyword evidence="12" id="KW-0206">Cytoskeleton</keyword>
<dbReference type="InterPro" id="IPR041466">
    <property type="entry name" value="Dynein_AAA5_ext"/>
</dbReference>
<dbReference type="InterPro" id="IPR026983">
    <property type="entry name" value="DHC"/>
</dbReference>
<sequence length="3241" mass="380383">MNNKCNQDKDSEKPLKILKLNRRENKCIEQTAVSFSLDKSKKTKKFLSLYKSDLNTQLKSWELTPSKRLPHKKSIEKSINVKSFDQKLDFIKPKDLIAPISQITCFTEEEDLITDDLKNVKTGEDAISFFKKYGNYTPAKFFYCKNIPYNPRYFRPYDLIVVNKNEISGDHFVISSHGVVNVSLESINNFQTECCALDDWLIQSRNFDLIREIKFFKHYLAGKIFLLWREKHKKCKYLTNREILRNNLLFGQTVFVENITKINEFTYEMEKSNWLVMNDVKIIEIENLKNSQRDARIHAQKALGIIMNSIMKELWTVWKSVKNREVFRHEEIDIYGGKKNKSLFQQKKEEEEVKYNIMLKERHIWMSGSYIRLIYYIIIETLVTQLQKKIKDFFKELLAKKSKKFFVNIKYEENSIYLSPNNQEVISNIEIIIEETLSDLDKITKLNSHFNEIVDPHHISDFPQPKKIIKNSKFFIKILKKFKIKINQDFKEAQCSIEDYFEKIRLIYQFFIAWNFDQWKLKNHPLIEINQEIEKIKGWITSDIPNFMPFQLPVNGNSILFIDGKALRQNIVDTFVIIQKELKEYLYEMIMEKVSKTIYSLKSIQNKLKQDNQKLSEFANNIQFLQESLVQVEQAEGLKIEINKTAVVFHKERGAENALINEKLYELEKETISTKSFLQSANQDLFKNKKPMEKKLLIKIRALQNKVNQELAEKLSKGKLTKPDTNPNEALFELNRIEENLTKLTQKIEKYKKYEVILEIKLPEITELDLIWKKLKSWHQFWSLRKEWDNFFHELMYDNFLELKKDIGFVVNQFNKELEMVKTNQKNLEISTDVLTQDFSEKITKVTKIVPIVETLSIKSLQPRHWEKIFKSLPTGVEYIEGKQFCLYELLEWEIVAIADKLDLVAYDANSELDIETAITEIKSKWEQTVFTIIKYRDQKDRYCIGGVEEVYNQLEDHLSTIHLLWENRYCYEFKEKLEFWEIKLKNIKEVIEEWIACQELWSYFESIFSNREMQKQLPMETAKFNIVNYFWIDIMIATFRNPSVLDACEIPGILEKLLQNKKILEEIQKSLDGYLETKKLAFPRFYFLSNQEILEILSKMESPIQLNYYISKCFSSIKEIILEKEGETIQALSIISQEDEKVEFVSPLIIEGNIEHWLISIEEIIIKTMHDYIKKAQDTYPSENLARKEWVLNGKIPAQCILIGNQIIFTNSTSRALSHIDTNINDDALKDCYNSTDIKIADLISIINGKVTEIQRILVENLIIFEIHNRDVIGSLIGNYVKKVDDFNWEKQFKYYWDFYSDNCIIKQLAANFAYSNEYLGNTPRLVITPITDKCYLALTQALSTHNGGAIEGIQCSGKTETIKDLSKSLGIYCLFVNSTKNCSIYLLEKILLGCAVGGLWACFDEFNKISIEVLSIMAGYLSAVHFSIRNSKEKFLLSGKQFKINPKCGIFITVNGLNNFDLKIKSKINSSQNRNELPKCLKLYFRPCAIVEFDYFLICETVFKCKGFNKAKELAQKLIEIYESASKKLSKQSHYHFRISSIKSVLNAAGNLKYSHQYLSEETILARTIRDFNISKIVEEDLELFKTIIYSHFPQIIPPKNYAYLENIIRHLIEVKNYANLENFIHKIIQLHECIKSRQGVIVIGEAGSGKTTIYKILAEALNKLNEDENISYISLNPKSVSIQDLYGNINTDGIIGSLIKNYLQEENDNSKKWIIFDARLESSWSDQLNSVLDDNKILCLNNGERIAIKDSISFIFETDLLYNASPAIISRVSVVYIDEKNIKWEALIDCWERWLKGEVSHITDYIVETTRNYISSFIDLEFKRKFFVSKNHMVISFLNLFKSIFKKEKILKMRIDDAKKLANLYIIFSILWSFGGSLNEEDKRKFDRILKEKIRSINEKEYILELFEYKINEDTCEFVLWDEKTHEIACNSSQPFHSIFIHTSDYSKHHYLQENLLKSNKNVLILGETGIGKTKYAKDFLKGKEGFISAGFNCNRNFSTQAIINIIENKLRKPSQCLRKPPAGKKMVIFIDGLNLLPIEDFNSQSTFEFIRQAIEGGYYDINKYYFQSIEDVYFIANYTLMKSKQSEITKRFIRHFHVILQNSPSQKSIEKIFSLILHGYLDEYSNKNLSSLINTIIKATIELYYKIFNDFETTPGKNHYQFNFRNLYKVIQGIILVDYDKFIDNKYITILWAYECCREFKDRLNSIEDKTVFDKEIEKHIYSDFGCEIEKEQWSDAIFSNFMGEDEKDYVVTKIDENLTEKLKIVLERYNEITSSSLNIIFFKYAVEHLFRIHRILTRSRGHLLLIGLEGSGKKTFSKLAAFISGYKFHISKSGSQFQEELKLCLRTAGCKNEGLVLLYNDNETVSEKNLEDISSILNDDETYNLYSNLEIKEIINEVRQCFGKSNSHYSNDNVLDYFFQRCKENLHIILAISPAGDNWIRKMKQYPSIINCCTIDWYESWSHETMVSIAKFIFNENKNLFDFDIIPAELFPLIHFSLESLNKQDRKYYIPPSSYLDFLSYFISYSIKQKNILTENLLKFKNGLKKIDHLSEIAANLQKINSELSENFDLQQKEIEKLESEINQKKEELKPKEEIWRKADDDCNAMINTIKALREALEKAHEPALNRCSAANEKMLGLGKSDVYEIVSYSKPTQLVDHILKAICLMFDAKENWESSKSLLRGGYFLKICAYYDIDNISEDKLNRLEKYLDNPLMNIKAVKKSSRALAALLEWLIAISSYAKLIVTLKPQKVNLANQEDNLLIMQSELQQKQSSWWATQDEVINLENEYKLKIDENEEIKKSIESKDLKIKKIQNLYVNLGNEKIRWRDSQKLIEKDIESVSTNSVLCSAYIIYLGQFNALYRQKFINEWLKYLQDLQIPYAADFSIERFLSNSVEIKKTIAFGLPNDSSCIVNSIIINKCRKWPFIIDPQNIASNWIKNMHGETLKVMKISESDFLKIIKSCIRYGNSILLENTSVNLDYSIATLLDKEIISKNGQFLLKFDDEEISYYDDFRFYIICNKKNPHILPDICVKMTLIDFSLKSKIIENQLLDEIAKLEIQNYEKNKTKILDEVFTNKNYLEEIEEQILKTISEIDEENFDNDNFVEILSESKESAKEIGLKIKKLEDKLKNFEIEKERYRSIAKRVTMFYYIFLNFQSLNPIYLKLLELYHDMLEFMISNSEKNENMRQRAKTITKNVLSFILTEPFMKDKFIFLLFIFSKLLGKVKLANYHKLRHN</sequence>
<dbReference type="InterPro" id="IPR013602">
    <property type="entry name" value="Dynein_heavy_linker"/>
</dbReference>
<dbReference type="GO" id="GO:0005524">
    <property type="term" value="F:ATP binding"/>
    <property type="evidence" value="ECO:0007669"/>
    <property type="project" value="UniProtKB-KW"/>
</dbReference>
<dbReference type="Pfam" id="PF12774">
    <property type="entry name" value="AAA_6"/>
    <property type="match status" value="1"/>
</dbReference>
<dbReference type="InterPro" id="IPR042222">
    <property type="entry name" value="Dynein_2_N"/>
</dbReference>
<keyword evidence="4" id="KW-0493">Microtubule</keyword>
<dbReference type="Gene3D" id="3.20.180.20">
    <property type="entry name" value="Dynein heavy chain, N-terminal domain 2"/>
    <property type="match status" value="1"/>
</dbReference>
<evidence type="ECO:0000256" key="6">
    <source>
        <dbReference type="ARBA" id="ARBA00022741"/>
    </source>
</evidence>
<evidence type="ECO:0000256" key="4">
    <source>
        <dbReference type="ARBA" id="ARBA00022701"/>
    </source>
</evidence>
<evidence type="ECO:0000256" key="9">
    <source>
        <dbReference type="ARBA" id="ARBA00023054"/>
    </source>
</evidence>
<keyword evidence="9 14" id="KW-0175">Coiled coil</keyword>
<keyword evidence="11" id="KW-0505">Motor protein</keyword>
<feature type="domain" description="AAA+ ATPase" evidence="15">
    <location>
        <begin position="1639"/>
        <end position="1769"/>
    </location>
</feature>
<gene>
    <name evidence="16" type="ORF">BSTOLATCC_MIC42280</name>
</gene>
<dbReference type="Pfam" id="PF12775">
    <property type="entry name" value="AAA_7"/>
    <property type="match status" value="1"/>
</dbReference>
<evidence type="ECO:0000256" key="13">
    <source>
        <dbReference type="ARBA" id="ARBA00023273"/>
    </source>
</evidence>
<dbReference type="InterPro" id="IPR043157">
    <property type="entry name" value="Dynein_AAA1S"/>
</dbReference>
<dbReference type="Gene3D" id="6.10.140.1060">
    <property type="match status" value="1"/>
</dbReference>
<dbReference type="Proteomes" id="UP001162131">
    <property type="component" value="Unassembled WGS sequence"/>
</dbReference>
<keyword evidence="5" id="KW-0677">Repeat</keyword>
<dbReference type="GO" id="GO:0007018">
    <property type="term" value="P:microtubule-based movement"/>
    <property type="evidence" value="ECO:0007669"/>
    <property type="project" value="InterPro"/>
</dbReference>
<feature type="coiled-coil region" evidence="14">
    <location>
        <begin position="693"/>
        <end position="754"/>
    </location>
</feature>
<dbReference type="Gene3D" id="1.20.58.1120">
    <property type="match status" value="1"/>
</dbReference>
<keyword evidence="10" id="KW-0969">Cilium</keyword>
<dbReference type="EMBL" id="CAJZBQ010000041">
    <property type="protein sequence ID" value="CAG9327022.1"/>
    <property type="molecule type" value="Genomic_DNA"/>
</dbReference>
<keyword evidence="13" id="KW-0966">Cell projection</keyword>
<evidence type="ECO:0000256" key="11">
    <source>
        <dbReference type="ARBA" id="ARBA00023175"/>
    </source>
</evidence>
<dbReference type="InterPro" id="IPR042228">
    <property type="entry name" value="Dynein_linker_3"/>
</dbReference>
<keyword evidence="3" id="KW-0963">Cytoplasm</keyword>
<dbReference type="Pfam" id="PF12780">
    <property type="entry name" value="AAA_8"/>
    <property type="match status" value="1"/>
</dbReference>
<dbReference type="GO" id="GO:0005874">
    <property type="term" value="C:microtubule"/>
    <property type="evidence" value="ECO:0007669"/>
    <property type="project" value="UniProtKB-KW"/>
</dbReference>
<dbReference type="Pfam" id="PF12781">
    <property type="entry name" value="AAA_9"/>
    <property type="match status" value="1"/>
</dbReference>
<evidence type="ECO:0000256" key="1">
    <source>
        <dbReference type="ARBA" id="ARBA00004430"/>
    </source>
</evidence>
<feature type="coiled-coil region" evidence="14">
    <location>
        <begin position="3112"/>
        <end position="3146"/>
    </location>
</feature>
<dbReference type="FunFam" id="3.20.180.20:FF:000001">
    <property type="entry name" value="Dynein axonemal heavy chain 5"/>
    <property type="match status" value="1"/>
</dbReference>
<dbReference type="GO" id="GO:0051959">
    <property type="term" value="F:dynein light intermediate chain binding"/>
    <property type="evidence" value="ECO:0007669"/>
    <property type="project" value="InterPro"/>
</dbReference>
<dbReference type="Gene3D" id="1.10.8.710">
    <property type="match status" value="1"/>
</dbReference>
<dbReference type="Gene3D" id="1.10.287.2620">
    <property type="match status" value="1"/>
</dbReference>
<comment type="similarity">
    <text evidence="2">Belongs to the dynein heavy chain family.</text>
</comment>
<evidence type="ECO:0000256" key="12">
    <source>
        <dbReference type="ARBA" id="ARBA00023212"/>
    </source>
</evidence>
<keyword evidence="17" id="KW-1185">Reference proteome</keyword>
<protein>
    <recommendedName>
        <fullName evidence="15">AAA+ ATPase domain-containing protein</fullName>
    </recommendedName>
</protein>
<comment type="subcellular location">
    <subcellularLocation>
        <location evidence="1">Cytoplasm</location>
        <location evidence="1">Cytoskeleton</location>
        <location evidence="1">Cilium axoneme</location>
    </subcellularLocation>
</comment>
<accession>A0AAU9JUA4</accession>
<dbReference type="Pfam" id="PF12777">
    <property type="entry name" value="MT"/>
    <property type="match status" value="1"/>
</dbReference>
<dbReference type="PANTHER" id="PTHR45703">
    <property type="entry name" value="DYNEIN HEAVY CHAIN"/>
    <property type="match status" value="1"/>
</dbReference>
<evidence type="ECO:0000259" key="15">
    <source>
        <dbReference type="SMART" id="SM00382"/>
    </source>
</evidence>
<evidence type="ECO:0000256" key="3">
    <source>
        <dbReference type="ARBA" id="ARBA00022490"/>
    </source>
</evidence>
<evidence type="ECO:0000256" key="10">
    <source>
        <dbReference type="ARBA" id="ARBA00023069"/>
    </source>
</evidence>
<evidence type="ECO:0000256" key="7">
    <source>
        <dbReference type="ARBA" id="ARBA00022840"/>
    </source>
</evidence>
<dbReference type="Gene3D" id="1.10.472.130">
    <property type="match status" value="1"/>
</dbReference>
<feature type="coiled-coil region" evidence="14">
    <location>
        <begin position="2758"/>
        <end position="2806"/>
    </location>
</feature>
<keyword evidence="8" id="KW-0243">Dynein</keyword>
<name>A0AAU9JUA4_9CILI</name>
<dbReference type="InterPro" id="IPR054354">
    <property type="entry name" value="DYNC2H1-like_lid"/>
</dbReference>
<dbReference type="Gene3D" id="1.20.140.100">
    <property type="entry name" value="Dynein heavy chain, N-terminal domain 2"/>
    <property type="match status" value="1"/>
</dbReference>
<dbReference type="GO" id="GO:0030286">
    <property type="term" value="C:dynein complex"/>
    <property type="evidence" value="ECO:0007669"/>
    <property type="project" value="UniProtKB-KW"/>
</dbReference>
<comment type="caution">
    <text evidence="16">The sequence shown here is derived from an EMBL/GenBank/DDBJ whole genome shotgun (WGS) entry which is preliminary data.</text>
</comment>
<dbReference type="PANTHER" id="PTHR45703:SF36">
    <property type="entry name" value="DYNEIN HEAVY CHAIN, CYTOPLASMIC"/>
    <property type="match status" value="1"/>
</dbReference>
<dbReference type="Gene3D" id="3.40.50.300">
    <property type="entry name" value="P-loop containing nucleotide triphosphate hydrolases"/>
    <property type="match status" value="4"/>
</dbReference>
<evidence type="ECO:0000256" key="5">
    <source>
        <dbReference type="ARBA" id="ARBA00022737"/>
    </source>
</evidence>
<evidence type="ECO:0000256" key="2">
    <source>
        <dbReference type="ARBA" id="ARBA00008887"/>
    </source>
</evidence>
<organism evidence="16 17">
    <name type="scientific">Blepharisma stoltei</name>
    <dbReference type="NCBI Taxonomy" id="1481888"/>
    <lineage>
        <taxon>Eukaryota</taxon>
        <taxon>Sar</taxon>
        <taxon>Alveolata</taxon>
        <taxon>Ciliophora</taxon>
        <taxon>Postciliodesmatophora</taxon>
        <taxon>Heterotrichea</taxon>
        <taxon>Heterotrichida</taxon>
        <taxon>Blepharismidae</taxon>
        <taxon>Blepharisma</taxon>
    </lineage>
</organism>